<comment type="catalytic activity">
    <reaction evidence="9">
        <text>N-terminal S-1,2-diacyl-sn-glyceryl-L-cysteinyl-[lipoprotein] + a glycerophospholipid = N-acyl-S-1,2-diacyl-sn-glyceryl-L-cysteinyl-[lipoprotein] + a 2-acyl-sn-glycero-3-phospholipid + H(+)</text>
        <dbReference type="Rhea" id="RHEA:48228"/>
        <dbReference type="Rhea" id="RHEA-COMP:14681"/>
        <dbReference type="Rhea" id="RHEA-COMP:14684"/>
        <dbReference type="ChEBI" id="CHEBI:15378"/>
        <dbReference type="ChEBI" id="CHEBI:136912"/>
        <dbReference type="ChEBI" id="CHEBI:140656"/>
        <dbReference type="ChEBI" id="CHEBI:140657"/>
        <dbReference type="ChEBI" id="CHEBI:140660"/>
        <dbReference type="EC" id="2.3.1.269"/>
    </reaction>
</comment>
<evidence type="ECO:0000256" key="7">
    <source>
        <dbReference type="ARBA" id="ARBA00023136"/>
    </source>
</evidence>
<gene>
    <name evidence="9" type="primary">lnt</name>
    <name evidence="11" type="ORF">A544_1201</name>
</gene>
<dbReference type="AlphaFoldDB" id="A0AAV3KBW1"/>
<name>A0AAV3KBW1_9GAMM</name>
<feature type="transmembrane region" description="Helical" evidence="9">
    <location>
        <begin position="74"/>
        <end position="95"/>
    </location>
</feature>
<evidence type="ECO:0000256" key="6">
    <source>
        <dbReference type="ARBA" id="ARBA00022989"/>
    </source>
</evidence>
<dbReference type="InterPro" id="IPR003010">
    <property type="entry name" value="C-N_Hydrolase"/>
</dbReference>
<dbReference type="Gene3D" id="3.60.110.10">
    <property type="entry name" value="Carbon-nitrogen hydrolase"/>
    <property type="match status" value="1"/>
</dbReference>
<dbReference type="EC" id="2.3.1.269" evidence="9"/>
<comment type="pathway">
    <text evidence="9">Protein modification; lipoprotein biosynthesis (N-acyl transfer).</text>
</comment>
<feature type="transmembrane region" description="Helical" evidence="9">
    <location>
        <begin position="210"/>
        <end position="226"/>
    </location>
</feature>
<keyword evidence="3 9" id="KW-1003">Cell membrane</keyword>
<dbReference type="Pfam" id="PF20154">
    <property type="entry name" value="LNT_N"/>
    <property type="match status" value="1"/>
</dbReference>
<dbReference type="SUPFAM" id="SSF56317">
    <property type="entry name" value="Carbon-nitrogen hydrolase"/>
    <property type="match status" value="1"/>
</dbReference>
<evidence type="ECO:0000256" key="2">
    <source>
        <dbReference type="ARBA" id="ARBA00010065"/>
    </source>
</evidence>
<comment type="subcellular location">
    <subcellularLocation>
        <location evidence="1 9">Cell membrane</location>
        <topology evidence="1 9">Multi-pass membrane protein</topology>
    </subcellularLocation>
</comment>
<evidence type="ECO:0000256" key="4">
    <source>
        <dbReference type="ARBA" id="ARBA00022679"/>
    </source>
</evidence>
<dbReference type="CDD" id="cd07571">
    <property type="entry name" value="ALP_N-acyl_transferase"/>
    <property type="match status" value="1"/>
</dbReference>
<dbReference type="PANTHER" id="PTHR38686">
    <property type="entry name" value="APOLIPOPROTEIN N-ACYLTRANSFERASE"/>
    <property type="match status" value="1"/>
</dbReference>
<organism evidence="11 12">
    <name type="scientific">Dickeya solani D s0432-1</name>
    <dbReference type="NCBI Taxonomy" id="1231725"/>
    <lineage>
        <taxon>Bacteria</taxon>
        <taxon>Pseudomonadati</taxon>
        <taxon>Pseudomonadota</taxon>
        <taxon>Gammaproteobacteria</taxon>
        <taxon>Enterobacterales</taxon>
        <taxon>Pectobacteriaceae</taxon>
        <taxon>Dickeya</taxon>
    </lineage>
</organism>
<evidence type="ECO:0000313" key="12">
    <source>
        <dbReference type="Proteomes" id="UP000017142"/>
    </source>
</evidence>
<proteinExistence type="inferred from homology"/>
<comment type="function">
    <text evidence="9">Catalyzes the phospholipid dependent N-acylation of the N-terminal cysteine of apolipoprotein, the last step in lipoprotein maturation.</text>
</comment>
<evidence type="ECO:0000256" key="3">
    <source>
        <dbReference type="ARBA" id="ARBA00022475"/>
    </source>
</evidence>
<reference evidence="12" key="1">
    <citation type="journal article" date="2013" name="Diversity">
        <title>Genome Sequence of Dickeya solani, a New soft Rot Pathogen of Potato, Suggests its Emergence May Be Related to a Novel Combination of Non-Ribosomal Peptide/Polyketide Synthetase Clusters.</title>
        <authorList>
            <person name="Garlant L."/>
            <person name="Koskinen P."/>
            <person name="Rouhiainen L."/>
            <person name="Laine P."/>
            <person name="Paulin L."/>
            <person name="Auvinen P."/>
            <person name="Holm L."/>
            <person name="Pirhonen M."/>
        </authorList>
    </citation>
    <scope>NUCLEOTIDE SEQUENCE [LARGE SCALE GENOMIC DNA]</scope>
    <source>
        <strain evidence="12">D s0432-1</strain>
    </source>
</reference>
<keyword evidence="7 9" id="KW-0472">Membrane</keyword>
<dbReference type="PANTHER" id="PTHR38686:SF1">
    <property type="entry name" value="APOLIPOPROTEIN N-ACYLTRANSFERASE"/>
    <property type="match status" value="1"/>
</dbReference>
<evidence type="ECO:0000259" key="10">
    <source>
        <dbReference type="PROSITE" id="PS50263"/>
    </source>
</evidence>
<evidence type="ECO:0000256" key="9">
    <source>
        <dbReference type="HAMAP-Rule" id="MF_01148"/>
    </source>
</evidence>
<comment type="caution">
    <text evidence="11">The sequence shown here is derived from an EMBL/GenBank/DDBJ whole genome shotgun (WGS) entry which is preliminary data.</text>
</comment>
<dbReference type="EMBL" id="AMWE01000002">
    <property type="protein sequence ID" value="ERO58034.1"/>
    <property type="molecule type" value="Genomic_DNA"/>
</dbReference>
<evidence type="ECO:0000313" key="11">
    <source>
        <dbReference type="EMBL" id="ERO58034.1"/>
    </source>
</evidence>
<dbReference type="NCBIfam" id="TIGR00546">
    <property type="entry name" value="lnt"/>
    <property type="match status" value="1"/>
</dbReference>
<comment type="caution">
    <text evidence="9">Lacks conserved residue(s) required for the propagation of feature annotation.</text>
</comment>
<dbReference type="HAMAP" id="MF_01148">
    <property type="entry name" value="Lnt"/>
    <property type="match status" value="1"/>
</dbReference>
<protein>
    <recommendedName>
        <fullName evidence="9">Apolipoprotein N-acyltransferase</fullName>
        <shortName evidence="9">ALP N-acyltransferase</shortName>
        <ecNumber evidence="9">2.3.1.269</ecNumber>
    </recommendedName>
</protein>
<feature type="transmembrane region" description="Helical" evidence="9">
    <location>
        <begin position="180"/>
        <end position="203"/>
    </location>
</feature>
<dbReference type="InterPro" id="IPR045378">
    <property type="entry name" value="LNT_N"/>
</dbReference>
<dbReference type="InterPro" id="IPR004563">
    <property type="entry name" value="Apolipo_AcylTrfase"/>
</dbReference>
<dbReference type="Proteomes" id="UP000017142">
    <property type="component" value="Unassembled WGS sequence"/>
</dbReference>
<evidence type="ECO:0000256" key="1">
    <source>
        <dbReference type="ARBA" id="ARBA00004651"/>
    </source>
</evidence>
<sequence>MSEFLTTLRNRNWKTNSFMAVASLLQRQQVRLLLALLFGACGTLAFSPYDFWPAAIISLMGLQGLTLNRRTRQAAAIGFSWGFGLFGTGIHWVYYSIADFGGMPGPVNVGLVVLLALYLSLYPMLFAGLLARLWPQTTGWRVALAAPALWQVTELLRGWVLTGFPWLQFGYSQLDGPLKGIAPIAGVDTLTFLLMIISGLLVLGLTRRRWQPVLVAIALLVLPWPLRLLDWYKLQPERAVNVAIVQGNIPQALKWDPNELLNTLKVYFDNTLPVMDKAPLVIWPESAIPDVEIRQQDYLTRLDAILREHHSSLITGIVDARRENNRTDFYNSIIVLGDQQPYRYPTANRYNKHHLVPFGEFVPLETLLRPLAPFFDLPMSAFSRGDYRQPQLLVNGYRLTATICYEVILGQQVRDNFRADTDMLLTISNDAWFGNSIGPWQHFQMARMRALELGRPLLRSTNNGVTAVIAPDGSISASLPQFTRNVLETRVTPATGITPYARFGSWPLWLLEALLGLAALVYRFRSR</sequence>
<evidence type="ECO:0000256" key="8">
    <source>
        <dbReference type="ARBA" id="ARBA00023315"/>
    </source>
</evidence>
<dbReference type="GO" id="GO:0016410">
    <property type="term" value="F:N-acyltransferase activity"/>
    <property type="evidence" value="ECO:0007669"/>
    <property type="project" value="UniProtKB-UniRule"/>
</dbReference>
<comment type="similarity">
    <text evidence="2 9">Belongs to the CN hydrolase family. Apolipoprotein N-acyltransferase subfamily.</text>
</comment>
<dbReference type="GO" id="GO:0042158">
    <property type="term" value="P:lipoprotein biosynthetic process"/>
    <property type="evidence" value="ECO:0007669"/>
    <property type="project" value="UniProtKB-UniRule"/>
</dbReference>
<keyword evidence="8 9" id="KW-0012">Acyltransferase</keyword>
<dbReference type="GO" id="GO:0005886">
    <property type="term" value="C:plasma membrane"/>
    <property type="evidence" value="ECO:0007669"/>
    <property type="project" value="UniProtKB-SubCell"/>
</dbReference>
<feature type="domain" description="CN hydrolase" evidence="10">
    <location>
        <begin position="245"/>
        <end position="493"/>
    </location>
</feature>
<evidence type="ECO:0000256" key="5">
    <source>
        <dbReference type="ARBA" id="ARBA00022692"/>
    </source>
</evidence>
<keyword evidence="4 9" id="KW-0808">Transferase</keyword>
<accession>A0AAV3KBW1</accession>
<dbReference type="PROSITE" id="PS50263">
    <property type="entry name" value="CN_HYDROLASE"/>
    <property type="match status" value="1"/>
</dbReference>
<dbReference type="Pfam" id="PF00795">
    <property type="entry name" value="CN_hydrolase"/>
    <property type="match status" value="1"/>
</dbReference>
<feature type="transmembrane region" description="Helical" evidence="9">
    <location>
        <begin position="32"/>
        <end position="62"/>
    </location>
</feature>
<keyword evidence="5 9" id="KW-0812">Transmembrane</keyword>
<feature type="transmembrane region" description="Helical" evidence="9">
    <location>
        <begin position="107"/>
        <end position="130"/>
    </location>
</feature>
<dbReference type="InterPro" id="IPR036526">
    <property type="entry name" value="C-N_Hydrolase_sf"/>
</dbReference>
<keyword evidence="6 9" id="KW-1133">Transmembrane helix</keyword>